<keyword evidence="2" id="KW-1003">Cell membrane</keyword>
<evidence type="ECO:0000256" key="5">
    <source>
        <dbReference type="ARBA" id="ARBA00023136"/>
    </source>
</evidence>
<dbReference type="EMBL" id="BASM01000011">
    <property type="protein sequence ID" value="GAD25720.1"/>
    <property type="molecule type" value="Genomic_DNA"/>
</dbReference>
<evidence type="ECO:0000256" key="6">
    <source>
        <dbReference type="SAM" id="Phobius"/>
    </source>
</evidence>
<evidence type="ECO:0000256" key="2">
    <source>
        <dbReference type="ARBA" id="ARBA00022475"/>
    </source>
</evidence>
<feature type="transmembrane region" description="Helical" evidence="6">
    <location>
        <begin position="398"/>
        <end position="421"/>
    </location>
</feature>
<keyword evidence="9" id="KW-1185">Reference proteome</keyword>
<evidence type="ECO:0000313" key="9">
    <source>
        <dbReference type="Proteomes" id="UP000018209"/>
    </source>
</evidence>
<comment type="subcellular location">
    <subcellularLocation>
        <location evidence="1">Cell membrane</location>
        <topology evidence="1">Multi-pass membrane protein</topology>
    </subcellularLocation>
</comment>
<feature type="transmembrane region" description="Helical" evidence="6">
    <location>
        <begin position="305"/>
        <end position="328"/>
    </location>
</feature>
<dbReference type="InterPro" id="IPR050189">
    <property type="entry name" value="MFS_Efflux_Transporters"/>
</dbReference>
<protein>
    <submittedName>
        <fullName evidence="8">Major facilitator superfamily protein</fullName>
    </submittedName>
</protein>
<keyword evidence="3 6" id="KW-0812">Transmembrane</keyword>
<dbReference type="Gene3D" id="1.20.1250.20">
    <property type="entry name" value="MFS general substrate transporter like domains"/>
    <property type="match status" value="2"/>
</dbReference>
<keyword evidence="5 6" id="KW-0472">Membrane</keyword>
<dbReference type="PROSITE" id="PS50850">
    <property type="entry name" value="MFS"/>
    <property type="match status" value="1"/>
</dbReference>
<organism evidence="8 9">
    <name type="scientific">Gluconobacter thailandicus NBRC 3257</name>
    <dbReference type="NCBI Taxonomy" id="1381097"/>
    <lineage>
        <taxon>Bacteria</taxon>
        <taxon>Pseudomonadati</taxon>
        <taxon>Pseudomonadota</taxon>
        <taxon>Alphaproteobacteria</taxon>
        <taxon>Acetobacterales</taxon>
        <taxon>Acetobacteraceae</taxon>
        <taxon>Gluconobacter</taxon>
    </lineage>
</organism>
<dbReference type="InterPro" id="IPR020846">
    <property type="entry name" value="MFS_dom"/>
</dbReference>
<feature type="transmembrane region" description="Helical" evidence="6">
    <location>
        <begin position="29"/>
        <end position="52"/>
    </location>
</feature>
<evidence type="ECO:0000313" key="8">
    <source>
        <dbReference type="EMBL" id="GAD25720.1"/>
    </source>
</evidence>
<dbReference type="Proteomes" id="UP000018209">
    <property type="component" value="Unassembled WGS sequence"/>
</dbReference>
<feature type="transmembrane region" description="Helical" evidence="6">
    <location>
        <begin position="334"/>
        <end position="355"/>
    </location>
</feature>
<keyword evidence="4 6" id="KW-1133">Transmembrane helix</keyword>
<evidence type="ECO:0000256" key="1">
    <source>
        <dbReference type="ARBA" id="ARBA00004651"/>
    </source>
</evidence>
<feature type="transmembrane region" description="Helical" evidence="6">
    <location>
        <begin position="273"/>
        <end position="293"/>
    </location>
</feature>
<feature type="transmembrane region" description="Helical" evidence="6">
    <location>
        <begin position="158"/>
        <end position="178"/>
    </location>
</feature>
<evidence type="ECO:0000256" key="4">
    <source>
        <dbReference type="ARBA" id="ARBA00022989"/>
    </source>
</evidence>
<feature type="transmembrane region" description="Helical" evidence="6">
    <location>
        <begin position="233"/>
        <end position="253"/>
    </location>
</feature>
<dbReference type="SUPFAM" id="SSF103473">
    <property type="entry name" value="MFS general substrate transporter"/>
    <property type="match status" value="1"/>
</dbReference>
<dbReference type="InterPro" id="IPR011701">
    <property type="entry name" value="MFS"/>
</dbReference>
<proteinExistence type="predicted"/>
<feature type="transmembrane region" description="Helical" evidence="6">
    <location>
        <begin position="64"/>
        <end position="84"/>
    </location>
</feature>
<dbReference type="PANTHER" id="PTHR43124:SF3">
    <property type="entry name" value="CHLORAMPHENICOL EFFLUX PUMP RV0191"/>
    <property type="match status" value="1"/>
</dbReference>
<dbReference type="Pfam" id="PF07690">
    <property type="entry name" value="MFS_1"/>
    <property type="match status" value="1"/>
</dbReference>
<feature type="domain" description="Major facilitator superfamily (MFS) profile" evidence="7">
    <location>
        <begin position="30"/>
        <end position="426"/>
    </location>
</feature>
<reference evidence="8 9" key="1">
    <citation type="submission" date="2013-08" db="EMBL/GenBank/DDBJ databases">
        <title>Gluconobacter thailandicus NBRC 3257 whole genome sequence.</title>
        <authorList>
            <person name="Matsutani M."/>
            <person name="Yakushi T."/>
            <person name="Matsushita K."/>
        </authorList>
    </citation>
    <scope>NUCLEOTIDE SEQUENCE [LARGE SCALE GENOMIC DNA]</scope>
    <source>
        <strain evidence="8 9">NBRC 3257</strain>
    </source>
</reference>
<comment type="caution">
    <text evidence="8">The sequence shown here is derived from an EMBL/GenBank/DDBJ whole genome shotgun (WGS) entry which is preliminary data.</text>
</comment>
<evidence type="ECO:0000259" key="7">
    <source>
        <dbReference type="PROSITE" id="PS50850"/>
    </source>
</evidence>
<accession>A0ABQ0IU36</accession>
<feature type="transmembrane region" description="Helical" evidence="6">
    <location>
        <begin position="367"/>
        <end position="386"/>
    </location>
</feature>
<name>A0ABQ0IU36_GLUTH</name>
<gene>
    <name evidence="8" type="ORF">NBRC3257_0719</name>
</gene>
<feature type="transmembrane region" description="Helical" evidence="6">
    <location>
        <begin position="184"/>
        <end position="204"/>
    </location>
</feature>
<sequence length="426" mass="44597">MSDASLPFSAETGAAMSTIPERVRASRGWALILLLATGTTCAMDGMILAGLLTPIKEDLHLSDAAFGSVASISTIAGVVGAPLFAALSSRFSRKSVLIGSIILWSLASAGSAFASGLATLVLWRTLTNFGIAAYQGIAPGWLADLYDRRERNFVFSLFMLRNKLGSALAFGIGGWIAAHADWHRAFLLTGLPGLVLALLLLWVAEPAPGHADGHVSTSAAPTGWKQQLSVLKIAPYVTHLLALCLFFSGMMTAQMWLPAFLHRAHGLDNLHATRFAFCVLLVTLPAGPVGGWLTGRFLAGKVWGISASLAASALLASGLFFVAFTIASLPLCEVFSLLAIVTFGATAGSLTTLLIETVPVSLRTISGSFGAMVAGGVSGLFAPWLLGLLSDRFGLAHAVLVGPAFYALAAVLWIGLSFHAFRTRAS</sequence>
<feature type="transmembrane region" description="Helical" evidence="6">
    <location>
        <begin position="96"/>
        <end position="123"/>
    </location>
</feature>
<dbReference type="RefSeq" id="WP_007283291.1">
    <property type="nucleotide sequence ID" value="NZ_BASM01000011.1"/>
</dbReference>
<evidence type="ECO:0000256" key="3">
    <source>
        <dbReference type="ARBA" id="ARBA00022692"/>
    </source>
</evidence>
<dbReference type="InterPro" id="IPR036259">
    <property type="entry name" value="MFS_trans_sf"/>
</dbReference>
<dbReference type="PANTHER" id="PTHR43124">
    <property type="entry name" value="PURINE EFFLUX PUMP PBUE"/>
    <property type="match status" value="1"/>
</dbReference>